<reference evidence="3" key="1">
    <citation type="submission" date="2016-10" db="EMBL/GenBank/DDBJ databases">
        <authorList>
            <person name="Varghese N."/>
        </authorList>
    </citation>
    <scope>NUCLEOTIDE SEQUENCE [LARGE SCALE GENOMIC DNA]</scope>
    <source>
        <strain evidence="3">HL 19</strain>
    </source>
</reference>
<dbReference type="NCBIfam" id="TIGR02605">
    <property type="entry name" value="CxxC_CxxC_SSSS"/>
    <property type="match status" value="1"/>
</dbReference>
<evidence type="ECO:0000259" key="1">
    <source>
        <dbReference type="SMART" id="SM00834"/>
    </source>
</evidence>
<dbReference type="RefSeq" id="WP_054965586.1">
    <property type="nucleotide sequence ID" value="NZ_FMUN01000006.1"/>
</dbReference>
<proteinExistence type="predicted"/>
<accession>A0A0P9GKE7</accession>
<name>A0A0P9GKE7_9GAMM</name>
<dbReference type="OrthoDB" id="9813321at2"/>
<evidence type="ECO:0000313" key="2">
    <source>
        <dbReference type="EMBL" id="SCY50030.1"/>
    </source>
</evidence>
<evidence type="ECO:0000313" key="3">
    <source>
        <dbReference type="Proteomes" id="UP000183104"/>
    </source>
</evidence>
<dbReference type="InterPro" id="IPR013429">
    <property type="entry name" value="Regulatory_FmdB_Zinc_ribbon"/>
</dbReference>
<sequence>MPTYEYACASCGHQLEVKQRISEDPLTECPECKEPSLRKQLNNAGSFVLKGGGWYKDGYSSAKERESAPSCSTGTCPAADS</sequence>
<dbReference type="SMART" id="SM00834">
    <property type="entry name" value="CxxC_CXXC_SSSS"/>
    <property type="match status" value="1"/>
</dbReference>
<dbReference type="PANTHER" id="PTHR34404:SF2">
    <property type="entry name" value="CONSERVED SERINE RICH PROTEIN"/>
    <property type="match status" value="1"/>
</dbReference>
<dbReference type="Gene3D" id="2.20.28.30">
    <property type="entry name" value="RNA polymerase ii, chain L"/>
    <property type="match status" value="1"/>
</dbReference>
<dbReference type="AlphaFoldDB" id="A0A0P9GKE7"/>
<dbReference type="EMBL" id="FMUN01000006">
    <property type="protein sequence ID" value="SCY50030.1"/>
    <property type="molecule type" value="Genomic_DNA"/>
</dbReference>
<organism evidence="2 3">
    <name type="scientific">Thiohalorhabdus denitrificans</name>
    <dbReference type="NCBI Taxonomy" id="381306"/>
    <lineage>
        <taxon>Bacteria</taxon>
        <taxon>Pseudomonadati</taxon>
        <taxon>Pseudomonadota</taxon>
        <taxon>Gammaproteobacteria</taxon>
        <taxon>Thiohalorhabdales</taxon>
        <taxon>Thiohalorhabdaceae</taxon>
        <taxon>Thiohalorhabdus</taxon>
    </lineage>
</organism>
<dbReference type="Proteomes" id="UP000183104">
    <property type="component" value="Unassembled WGS sequence"/>
</dbReference>
<dbReference type="PANTHER" id="PTHR34404">
    <property type="entry name" value="REGULATORY PROTEIN, FMDB FAMILY"/>
    <property type="match status" value="1"/>
</dbReference>
<dbReference type="Pfam" id="PF09723">
    <property type="entry name" value="Zn_ribbon_8"/>
    <property type="match status" value="1"/>
</dbReference>
<protein>
    <submittedName>
        <fullName evidence="2">Putative regulatory protein, FmdB family</fullName>
    </submittedName>
</protein>
<feature type="domain" description="Putative regulatory protein FmdB zinc ribbon" evidence="1">
    <location>
        <begin position="1"/>
        <end position="42"/>
    </location>
</feature>
<dbReference type="STRING" id="381306.AN478_05325"/>
<keyword evidence="3" id="KW-1185">Reference proteome</keyword>
<gene>
    <name evidence="2" type="ORF">SAMN05661077_2315</name>
</gene>